<feature type="chain" id="PRO_5020966415" evidence="1">
    <location>
        <begin position="23"/>
        <end position="281"/>
    </location>
</feature>
<dbReference type="Pfam" id="PF01497">
    <property type="entry name" value="Peripla_BP_2"/>
    <property type="match status" value="1"/>
</dbReference>
<dbReference type="PROSITE" id="PS50983">
    <property type="entry name" value="FE_B12_PBP"/>
    <property type="match status" value="1"/>
</dbReference>
<gene>
    <name evidence="3" type="ORF">FCL42_15460</name>
</gene>
<dbReference type="RefSeq" id="WP_136864322.1">
    <property type="nucleotide sequence ID" value="NZ_SWCJ01000013.1"/>
</dbReference>
<name>A0A4V5NXQ7_9GAMM</name>
<feature type="domain" description="Fe/B12 periplasmic-binding" evidence="2">
    <location>
        <begin position="25"/>
        <end position="281"/>
    </location>
</feature>
<dbReference type="EMBL" id="SWCJ01000013">
    <property type="protein sequence ID" value="TKB53070.1"/>
    <property type="molecule type" value="Genomic_DNA"/>
</dbReference>
<dbReference type="Proteomes" id="UP000305675">
    <property type="component" value="Unassembled WGS sequence"/>
</dbReference>
<dbReference type="SUPFAM" id="SSF53807">
    <property type="entry name" value="Helical backbone' metal receptor"/>
    <property type="match status" value="1"/>
</dbReference>
<evidence type="ECO:0000256" key="1">
    <source>
        <dbReference type="SAM" id="SignalP"/>
    </source>
</evidence>
<evidence type="ECO:0000313" key="3">
    <source>
        <dbReference type="EMBL" id="TKB53070.1"/>
    </source>
</evidence>
<organism evidence="3 4">
    <name type="scientific">Ferrimonas aestuarii</name>
    <dbReference type="NCBI Taxonomy" id="2569539"/>
    <lineage>
        <taxon>Bacteria</taxon>
        <taxon>Pseudomonadati</taxon>
        <taxon>Pseudomonadota</taxon>
        <taxon>Gammaproteobacteria</taxon>
        <taxon>Alteromonadales</taxon>
        <taxon>Ferrimonadaceae</taxon>
        <taxon>Ferrimonas</taxon>
    </lineage>
</organism>
<comment type="caution">
    <text evidence="3">The sequence shown here is derived from an EMBL/GenBank/DDBJ whole genome shotgun (WGS) entry which is preliminary data.</text>
</comment>
<dbReference type="InterPro" id="IPR050902">
    <property type="entry name" value="ABC_Transporter_SBP"/>
</dbReference>
<sequence>MKPFMKLAGLSLCVSLSFASSAAERVISAGSGITELIVAMDATKKLVAVDMSSMVPESEKLEKLGYHRTLSAEGLLSVEPDLIIGSPEMGPKAALDIVRQADVDVEVLPQATDPEQLLKNVDTLASLLDTDSQVSDQLKQQINEQLKRIDELKGQLKRQPKVLFVLMRGDRAPKLGGGGTPADRIITLAGGSNGAGFDGYKTASEETLLSMNPDLILVNKPTMENADAAKMLVEKLPLLKFTPAGKQDRIVNLPTAALLGGLGPSALNSSEDLAKQLVEIQ</sequence>
<keyword evidence="4" id="KW-1185">Reference proteome</keyword>
<evidence type="ECO:0000313" key="4">
    <source>
        <dbReference type="Proteomes" id="UP000305675"/>
    </source>
</evidence>
<accession>A0A4V5NXQ7</accession>
<feature type="signal peptide" evidence="1">
    <location>
        <begin position="1"/>
        <end position="22"/>
    </location>
</feature>
<dbReference type="InterPro" id="IPR002491">
    <property type="entry name" value="ABC_transptr_periplasmic_BD"/>
</dbReference>
<protein>
    <submittedName>
        <fullName evidence="3">Hemin ABC transporter substrate-binding protein</fullName>
    </submittedName>
</protein>
<dbReference type="OrthoDB" id="9797736at2"/>
<dbReference type="Gene3D" id="3.40.50.1980">
    <property type="entry name" value="Nitrogenase molybdenum iron protein domain"/>
    <property type="match status" value="2"/>
</dbReference>
<dbReference type="PANTHER" id="PTHR30535:SF4">
    <property type="entry name" value="HEMIN-BINDING PERIPLASMIC PROTEIN HMUT"/>
    <property type="match status" value="1"/>
</dbReference>
<reference evidence="3 4" key="1">
    <citation type="submission" date="2019-04" db="EMBL/GenBank/DDBJ databases">
        <authorList>
            <person name="Hwang J.C."/>
        </authorList>
    </citation>
    <scope>NUCLEOTIDE SEQUENCE [LARGE SCALE GENOMIC DNA]</scope>
    <source>
        <strain evidence="3 4">IMCC35002</strain>
    </source>
</reference>
<keyword evidence="1" id="KW-0732">Signal</keyword>
<evidence type="ECO:0000259" key="2">
    <source>
        <dbReference type="PROSITE" id="PS50983"/>
    </source>
</evidence>
<proteinExistence type="predicted"/>
<dbReference type="AlphaFoldDB" id="A0A4V5NXQ7"/>
<dbReference type="PANTHER" id="PTHR30535">
    <property type="entry name" value="VITAMIN B12-BINDING PROTEIN"/>
    <property type="match status" value="1"/>
</dbReference>